<accession>A0A1H7FVL7</accession>
<keyword evidence="3" id="KW-1185">Reference proteome</keyword>
<protein>
    <submittedName>
        <fullName evidence="2">Uncharacterized protein</fullName>
    </submittedName>
</protein>
<reference evidence="3" key="1">
    <citation type="submission" date="2016-10" db="EMBL/GenBank/DDBJ databases">
        <authorList>
            <person name="Varghese N."/>
            <person name="Submissions S."/>
        </authorList>
    </citation>
    <scope>NUCLEOTIDE SEQUENCE [LARGE SCALE GENOMIC DNA]</scope>
    <source>
        <strain evidence="3">ACV-9</strain>
    </source>
</reference>
<feature type="transmembrane region" description="Helical" evidence="1">
    <location>
        <begin position="148"/>
        <end position="165"/>
    </location>
</feature>
<organism evidence="2 3">
    <name type="scientific">Pseudobutyrivibrio ruminis</name>
    <dbReference type="NCBI Taxonomy" id="46206"/>
    <lineage>
        <taxon>Bacteria</taxon>
        <taxon>Bacillati</taxon>
        <taxon>Bacillota</taxon>
        <taxon>Clostridia</taxon>
        <taxon>Lachnospirales</taxon>
        <taxon>Lachnospiraceae</taxon>
        <taxon>Pseudobutyrivibrio</taxon>
    </lineage>
</organism>
<feature type="transmembrane region" description="Helical" evidence="1">
    <location>
        <begin position="171"/>
        <end position="193"/>
    </location>
</feature>
<feature type="transmembrane region" description="Helical" evidence="1">
    <location>
        <begin position="45"/>
        <end position="62"/>
    </location>
</feature>
<name>A0A1H7FVL7_9FIRM</name>
<gene>
    <name evidence="2" type="ORF">SAMN02910377_00505</name>
</gene>
<sequence length="692" mass="80617">MKVMDKIKFSRISTGLYVFAGFSLINLLIHLIGFYSFPLFSQFDYLLYIAKILIDIALYNTFKESKAFLKETKWLRFILYLDIIELFISFFSPGMNNIGVLYIGILIILKFALEYRIFGLLIKDATGYAYDRIDTRLSDKIQKYNKKWIVINGLIVVAFISEFPIKKTLLVAVICILFIAKIVFEIYISFYLFNKCFNYQGPVFDRKNIPTIELLHFDELDKIDAEIHEESKTKPKKDIQFPNLHIHIDKRITYCVCLLVALLFVFMRFTYIEGNMDILDDNGNVLTEKKTVSEVWARNYYDYPFDDDVEIVRYNICNRMPSWSCFYKEKYGLINLKTGVDTGAIYDEPLAFDSEGIAYDYNGHFVNTSGENIKKVPYIVDAKTSERQYLLYLLLDKSNSNDKNRHHFIFMPFTNEIGGFLLSGDYTYFANGVACYHSYLNDKFGFISDDDDVLTLPVFSYVSGEQNFKISLVINYNSTELDLIDSKGQSLVGGNINEVRFFDDEEIVSFSYKNNYESDSLMTYDGKFFDDSYFYRKAEGTGDLKVFYKINKEDDSDSSLICFYRDSTPILTLDSHYDCYACADDNNIIEFVVLEKDDKYSIIDLDGNVVTDYDYEDIIRTSDPYTFIGIRNENQFDLIHLKGSTEIYDYSYVGINNDKTEVIIKKLDGSELTNYMDLDGNILELWMKRNED</sequence>
<evidence type="ECO:0000256" key="1">
    <source>
        <dbReference type="SAM" id="Phobius"/>
    </source>
</evidence>
<feature type="transmembrane region" description="Helical" evidence="1">
    <location>
        <begin position="97"/>
        <end position="113"/>
    </location>
</feature>
<feature type="transmembrane region" description="Helical" evidence="1">
    <location>
        <begin position="74"/>
        <end position="91"/>
    </location>
</feature>
<keyword evidence="1" id="KW-1133">Transmembrane helix</keyword>
<keyword evidence="1" id="KW-0812">Transmembrane</keyword>
<evidence type="ECO:0000313" key="3">
    <source>
        <dbReference type="Proteomes" id="UP000182321"/>
    </source>
</evidence>
<feature type="transmembrane region" description="Helical" evidence="1">
    <location>
        <begin position="12"/>
        <end position="33"/>
    </location>
</feature>
<feature type="transmembrane region" description="Helical" evidence="1">
    <location>
        <begin position="252"/>
        <end position="271"/>
    </location>
</feature>
<dbReference type="Proteomes" id="UP000182321">
    <property type="component" value="Unassembled WGS sequence"/>
</dbReference>
<keyword evidence="1" id="KW-0472">Membrane</keyword>
<dbReference type="AlphaFoldDB" id="A0A1H7FVL7"/>
<evidence type="ECO:0000313" key="2">
    <source>
        <dbReference type="EMBL" id="SEK29999.1"/>
    </source>
</evidence>
<dbReference type="EMBL" id="FNZX01000004">
    <property type="protein sequence ID" value="SEK29999.1"/>
    <property type="molecule type" value="Genomic_DNA"/>
</dbReference>
<dbReference type="RefSeq" id="WP_177175688.1">
    <property type="nucleotide sequence ID" value="NZ_FNZX01000004.1"/>
</dbReference>
<proteinExistence type="predicted"/>